<organism evidence="1 2">
    <name type="scientific">Chaetomium strumarium</name>
    <dbReference type="NCBI Taxonomy" id="1170767"/>
    <lineage>
        <taxon>Eukaryota</taxon>
        <taxon>Fungi</taxon>
        <taxon>Dikarya</taxon>
        <taxon>Ascomycota</taxon>
        <taxon>Pezizomycotina</taxon>
        <taxon>Sordariomycetes</taxon>
        <taxon>Sordariomycetidae</taxon>
        <taxon>Sordariales</taxon>
        <taxon>Chaetomiaceae</taxon>
        <taxon>Chaetomium</taxon>
    </lineage>
</organism>
<comment type="caution">
    <text evidence="1">The sequence shown here is derived from an EMBL/GenBank/DDBJ whole genome shotgun (WGS) entry which is preliminary data.</text>
</comment>
<accession>A0AAJ0M1F8</accession>
<reference evidence="1" key="2">
    <citation type="submission" date="2023-06" db="EMBL/GenBank/DDBJ databases">
        <authorList>
            <consortium name="Lawrence Berkeley National Laboratory"/>
            <person name="Mondo S.J."/>
            <person name="Hensen N."/>
            <person name="Bonometti L."/>
            <person name="Westerberg I."/>
            <person name="Brannstrom I.O."/>
            <person name="Guillou S."/>
            <person name="Cros-Aarteil S."/>
            <person name="Calhoun S."/>
            <person name="Haridas S."/>
            <person name="Kuo A."/>
            <person name="Pangilinan J."/>
            <person name="Riley R."/>
            <person name="Labutti K."/>
            <person name="Andreopoulos B."/>
            <person name="Lipzen A."/>
            <person name="Chen C."/>
            <person name="Yanf M."/>
            <person name="Daum C."/>
            <person name="Ng V."/>
            <person name="Clum A."/>
            <person name="Steindorff A."/>
            <person name="Ohm R."/>
            <person name="Martin F."/>
            <person name="Silar P."/>
            <person name="Natvig D."/>
            <person name="Lalanne C."/>
            <person name="Gautier V."/>
            <person name="Ament-Velasquez S.L."/>
            <person name="Kruys A."/>
            <person name="Hutchinson M.I."/>
            <person name="Powell A.J."/>
            <person name="Barry K."/>
            <person name="Miller A.N."/>
            <person name="Grigoriev I.V."/>
            <person name="Debuchy R."/>
            <person name="Gladieux P."/>
            <person name="Thoren M.H."/>
            <person name="Johannesson H."/>
        </authorList>
    </citation>
    <scope>NUCLEOTIDE SEQUENCE</scope>
    <source>
        <strain evidence="1">CBS 333.67</strain>
    </source>
</reference>
<dbReference type="RefSeq" id="XP_062721244.1">
    <property type="nucleotide sequence ID" value="XM_062862539.1"/>
</dbReference>
<dbReference type="AlphaFoldDB" id="A0AAJ0M1F8"/>
<evidence type="ECO:0000313" key="2">
    <source>
        <dbReference type="Proteomes" id="UP001273166"/>
    </source>
</evidence>
<name>A0AAJ0M1F8_9PEZI</name>
<sequence>MVAVSIHINTPFRPLRCSCLLCLSPNYARLPPAPSTTATRALSPVPASAQNDLASQLRHCPRSVRQPSLLSFSFSLALLREESLLNGLYGLVSLFERSTIPFRRCSWVGLLQASQGRPEPPWWTWHCGCPSQLSQPRPGRAQVFRLPLLWWLLQQEGIAWRMVAFELHHGRLIRTPFSCCVNTGVVLVSSSWRLRIDGITGQIETSNGGVGSWAFLFGFAGRYLDAIILWVAVCPVST</sequence>
<dbReference type="GeneID" id="87881368"/>
<proteinExistence type="predicted"/>
<reference evidence="1" key="1">
    <citation type="journal article" date="2023" name="Mol. Phylogenet. Evol.">
        <title>Genome-scale phylogeny and comparative genomics of the fungal order Sordariales.</title>
        <authorList>
            <person name="Hensen N."/>
            <person name="Bonometti L."/>
            <person name="Westerberg I."/>
            <person name="Brannstrom I.O."/>
            <person name="Guillou S."/>
            <person name="Cros-Aarteil S."/>
            <person name="Calhoun S."/>
            <person name="Haridas S."/>
            <person name="Kuo A."/>
            <person name="Mondo S."/>
            <person name="Pangilinan J."/>
            <person name="Riley R."/>
            <person name="LaButti K."/>
            <person name="Andreopoulos B."/>
            <person name="Lipzen A."/>
            <person name="Chen C."/>
            <person name="Yan M."/>
            <person name="Daum C."/>
            <person name="Ng V."/>
            <person name="Clum A."/>
            <person name="Steindorff A."/>
            <person name="Ohm R.A."/>
            <person name="Martin F."/>
            <person name="Silar P."/>
            <person name="Natvig D.O."/>
            <person name="Lalanne C."/>
            <person name="Gautier V."/>
            <person name="Ament-Velasquez S.L."/>
            <person name="Kruys A."/>
            <person name="Hutchinson M.I."/>
            <person name="Powell A.J."/>
            <person name="Barry K."/>
            <person name="Miller A.N."/>
            <person name="Grigoriev I.V."/>
            <person name="Debuchy R."/>
            <person name="Gladieux P."/>
            <person name="Hiltunen Thoren M."/>
            <person name="Johannesson H."/>
        </authorList>
    </citation>
    <scope>NUCLEOTIDE SEQUENCE</scope>
    <source>
        <strain evidence="1">CBS 333.67</strain>
    </source>
</reference>
<protein>
    <submittedName>
        <fullName evidence="1">Uncharacterized protein</fullName>
    </submittedName>
</protein>
<keyword evidence="2" id="KW-1185">Reference proteome</keyword>
<dbReference type="EMBL" id="JAUDZG010000004">
    <property type="protein sequence ID" value="KAK3305464.1"/>
    <property type="molecule type" value="Genomic_DNA"/>
</dbReference>
<evidence type="ECO:0000313" key="1">
    <source>
        <dbReference type="EMBL" id="KAK3305464.1"/>
    </source>
</evidence>
<dbReference type="Proteomes" id="UP001273166">
    <property type="component" value="Unassembled WGS sequence"/>
</dbReference>
<gene>
    <name evidence="1" type="ORF">B0T15DRAFT_197836</name>
</gene>